<protein>
    <submittedName>
        <fullName evidence="7">Amino acid transporter LysE</fullName>
    </submittedName>
</protein>
<dbReference type="Pfam" id="PF01810">
    <property type="entry name" value="LysE"/>
    <property type="match status" value="1"/>
</dbReference>
<dbReference type="RefSeq" id="WP_050528969.1">
    <property type="nucleotide sequence ID" value="NZ_AQQZ01000001.1"/>
</dbReference>
<dbReference type="GO" id="GO:0005886">
    <property type="term" value="C:plasma membrane"/>
    <property type="evidence" value="ECO:0007669"/>
    <property type="project" value="UniProtKB-SubCell"/>
</dbReference>
<keyword evidence="2" id="KW-1003">Cell membrane</keyword>
<feature type="transmembrane region" description="Helical" evidence="6">
    <location>
        <begin position="42"/>
        <end position="64"/>
    </location>
</feature>
<dbReference type="AlphaFoldDB" id="A0A0L1JU22"/>
<dbReference type="Proteomes" id="UP000036938">
    <property type="component" value="Unassembled WGS sequence"/>
</dbReference>
<comment type="subcellular location">
    <subcellularLocation>
        <location evidence="1">Cell membrane</location>
        <topology evidence="1">Multi-pass membrane protein</topology>
    </subcellularLocation>
</comment>
<name>A0A0L1JU22_9RHOB</name>
<dbReference type="InterPro" id="IPR001123">
    <property type="entry name" value="LeuE-type"/>
</dbReference>
<evidence type="ECO:0000256" key="2">
    <source>
        <dbReference type="ARBA" id="ARBA00022475"/>
    </source>
</evidence>
<evidence type="ECO:0000256" key="1">
    <source>
        <dbReference type="ARBA" id="ARBA00004651"/>
    </source>
</evidence>
<feature type="transmembrane region" description="Helical" evidence="6">
    <location>
        <begin position="76"/>
        <end position="95"/>
    </location>
</feature>
<comment type="caution">
    <text evidence="7">The sequence shown here is derived from an EMBL/GenBank/DDBJ whole genome shotgun (WGS) entry which is preliminary data.</text>
</comment>
<keyword evidence="5 6" id="KW-0472">Membrane</keyword>
<evidence type="ECO:0000313" key="7">
    <source>
        <dbReference type="EMBL" id="KNG95250.1"/>
    </source>
</evidence>
<feature type="transmembrane region" description="Helical" evidence="6">
    <location>
        <begin position="136"/>
        <end position="158"/>
    </location>
</feature>
<accession>A0A0L1JU22</accession>
<reference evidence="7 8" key="1">
    <citation type="journal article" date="2015" name="Int. J. Syst. Evol. Microbiol.">
        <title>Aestuariivita atlantica sp. nov., isolated from deep sea sediment of the Atlantic Ocean.</title>
        <authorList>
            <person name="Li G."/>
            <person name="Lai Q."/>
            <person name="Du Y."/>
            <person name="Liu X."/>
            <person name="Sun F."/>
            <person name="Shao Z."/>
        </authorList>
    </citation>
    <scope>NUCLEOTIDE SEQUENCE [LARGE SCALE GENOMIC DNA]</scope>
    <source>
        <strain evidence="7 8">22II-S11-z3</strain>
    </source>
</reference>
<dbReference type="STRING" id="1317121.ATO11_01005"/>
<evidence type="ECO:0000256" key="5">
    <source>
        <dbReference type="ARBA" id="ARBA00023136"/>
    </source>
</evidence>
<dbReference type="PANTHER" id="PTHR30086">
    <property type="entry name" value="ARGININE EXPORTER PROTEIN ARGO"/>
    <property type="match status" value="1"/>
</dbReference>
<dbReference type="EMBL" id="AQQZ01000001">
    <property type="protein sequence ID" value="KNG95250.1"/>
    <property type="molecule type" value="Genomic_DNA"/>
</dbReference>
<evidence type="ECO:0000256" key="4">
    <source>
        <dbReference type="ARBA" id="ARBA00022989"/>
    </source>
</evidence>
<evidence type="ECO:0000256" key="3">
    <source>
        <dbReference type="ARBA" id="ARBA00022692"/>
    </source>
</evidence>
<dbReference type="OrthoDB" id="9812084at2"/>
<dbReference type="GO" id="GO:0015171">
    <property type="term" value="F:amino acid transmembrane transporter activity"/>
    <property type="evidence" value="ECO:0007669"/>
    <property type="project" value="TreeGrafter"/>
</dbReference>
<keyword evidence="4 6" id="KW-1133">Transmembrane helix</keyword>
<keyword evidence="8" id="KW-1185">Reference proteome</keyword>
<organism evidence="7 8">
    <name type="scientific">Pseudaestuariivita atlantica</name>
    <dbReference type="NCBI Taxonomy" id="1317121"/>
    <lineage>
        <taxon>Bacteria</taxon>
        <taxon>Pseudomonadati</taxon>
        <taxon>Pseudomonadota</taxon>
        <taxon>Alphaproteobacteria</taxon>
        <taxon>Rhodobacterales</taxon>
        <taxon>Paracoccaceae</taxon>
        <taxon>Pseudaestuariivita</taxon>
    </lineage>
</organism>
<proteinExistence type="predicted"/>
<dbReference type="GO" id="GO:0033228">
    <property type="term" value="P:cysteine export across plasma membrane"/>
    <property type="evidence" value="ECO:0007669"/>
    <property type="project" value="TreeGrafter"/>
</dbReference>
<feature type="transmembrane region" description="Helical" evidence="6">
    <location>
        <begin position="178"/>
        <end position="198"/>
    </location>
</feature>
<evidence type="ECO:0000256" key="6">
    <source>
        <dbReference type="SAM" id="Phobius"/>
    </source>
</evidence>
<dbReference type="PATRIC" id="fig|1317121.7.peg.201"/>
<sequence length="201" mass="20856">MSVALGSFLVFAAAQVGSPGPANMALLATGAAQGFRRALPFVAGVALGKQLIIWPIGFGVMSVLARYPAVFEALKWAAVAYICWLAWRVAFTRLAPGAGGRSPGLMAGLAVHPLNPKAWAMILTAFTGFVDPATPALIATATVAAGFLAVQLVLHPVWAYFGDRLARTVAGTRYERALMVGLAVLIVLSVLNVLLAGGETP</sequence>
<keyword evidence="3 6" id="KW-0812">Transmembrane</keyword>
<gene>
    <name evidence="7" type="ORF">ATO11_01005</name>
</gene>
<evidence type="ECO:0000313" key="8">
    <source>
        <dbReference type="Proteomes" id="UP000036938"/>
    </source>
</evidence>
<dbReference type="PANTHER" id="PTHR30086:SF20">
    <property type="entry name" value="ARGININE EXPORTER PROTEIN ARGO-RELATED"/>
    <property type="match status" value="1"/>
</dbReference>